<organism evidence="1 2">
    <name type="scientific">Kitasatospora putterlickiae</name>
    <dbReference type="NCBI Taxonomy" id="221725"/>
    <lineage>
        <taxon>Bacteria</taxon>
        <taxon>Bacillati</taxon>
        <taxon>Actinomycetota</taxon>
        <taxon>Actinomycetes</taxon>
        <taxon>Kitasatosporales</taxon>
        <taxon>Streptomycetaceae</taxon>
        <taxon>Kitasatospora</taxon>
    </lineage>
</organism>
<reference evidence="1 2" key="1">
    <citation type="journal article" date="2019" name="Int. J. Syst. Evol. Microbiol.">
        <title>The Global Catalogue of Microorganisms (GCM) 10K type strain sequencing project: providing services to taxonomists for standard genome sequencing and annotation.</title>
        <authorList>
            <consortium name="The Broad Institute Genomics Platform"/>
            <consortium name="The Broad Institute Genome Sequencing Center for Infectious Disease"/>
            <person name="Wu L."/>
            <person name="Ma J."/>
        </authorList>
    </citation>
    <scope>NUCLEOTIDE SEQUENCE [LARGE SCALE GENOMIC DNA]</scope>
    <source>
        <strain evidence="1 2">JCM 12393</strain>
    </source>
</reference>
<evidence type="ECO:0000313" key="2">
    <source>
        <dbReference type="Proteomes" id="UP001499863"/>
    </source>
</evidence>
<evidence type="ECO:0000313" key="1">
    <source>
        <dbReference type="EMBL" id="GAA1387277.1"/>
    </source>
</evidence>
<dbReference type="Proteomes" id="UP001499863">
    <property type="component" value="Unassembled WGS sequence"/>
</dbReference>
<comment type="caution">
    <text evidence="1">The sequence shown here is derived from an EMBL/GenBank/DDBJ whole genome shotgun (WGS) entry which is preliminary data.</text>
</comment>
<accession>A0ABN1XPY5</accession>
<name>A0ABN1XPY5_9ACTN</name>
<proteinExistence type="predicted"/>
<keyword evidence="2" id="KW-1185">Reference proteome</keyword>
<dbReference type="EMBL" id="BAAAKJ010000056">
    <property type="protein sequence ID" value="GAA1387277.1"/>
    <property type="molecule type" value="Genomic_DNA"/>
</dbReference>
<protein>
    <submittedName>
        <fullName evidence="1">Uncharacterized protein</fullName>
    </submittedName>
</protein>
<gene>
    <name evidence="1" type="ORF">GCM10009639_12190</name>
</gene>
<sequence>MSVAAAMIGRVRAESAVSWTADLPTTVGLVRTLHDLDDCWTRADVERLVETRPDWKIRRAFPDLLVVGLQAGLHRPLGAELFLGATAPKADGYRRAWVPLLDFRPPAPEQERRAALRTLSEALRGIGSPIAVPTAADGFGLRWQSARRTMLLQANDRRAWIALQPHVLQVEHASPELPAVVAAFVPALHDAPGGHCAVETVERIAAELPGTRVDFGERWADIRTADPLFGPSFASRRSHLRPAPEGTYDVLDLHRFDELPLTLEHRRAVFGEVYRAVCAVLGEPTLFGGGPNGPDVRWREAGENGRLLRLLCEGRRIRLETEPAAAYEEDERLAFEYGGPSGGPDGPSDFPLLRYSWQLHLAHQAPGGTADLLPGGRLALTLPHLREGLECLLTAWIEQLPVQRPGEKVTFSIAAPQLSGGLSVAYSTEKGVLLRVGPRPGDPAEVAAAMRADGWHPSGNRFKAEFKKPTQATAGVVATMITTELAARGISGDSGFGLGPGRVTARRLALGLSPRLAGHGFFRATGLGLETS</sequence>